<evidence type="ECO:0000313" key="3">
    <source>
        <dbReference type="Proteomes" id="UP001595833"/>
    </source>
</evidence>
<keyword evidence="1" id="KW-0472">Membrane</keyword>
<proteinExistence type="predicted"/>
<name>A0ABV9Y8T7_9PSEU</name>
<feature type="transmembrane region" description="Helical" evidence="1">
    <location>
        <begin position="21"/>
        <end position="42"/>
    </location>
</feature>
<comment type="caution">
    <text evidence="2">The sequence shown here is derived from an EMBL/GenBank/DDBJ whole genome shotgun (WGS) entry which is preliminary data.</text>
</comment>
<gene>
    <name evidence="2" type="ORF">ACFPFM_31235</name>
</gene>
<reference evidence="3" key="1">
    <citation type="journal article" date="2019" name="Int. J. Syst. Evol. Microbiol.">
        <title>The Global Catalogue of Microorganisms (GCM) 10K type strain sequencing project: providing services to taxonomists for standard genome sequencing and annotation.</title>
        <authorList>
            <consortium name="The Broad Institute Genomics Platform"/>
            <consortium name="The Broad Institute Genome Sequencing Center for Infectious Disease"/>
            <person name="Wu L."/>
            <person name="Ma J."/>
        </authorList>
    </citation>
    <scope>NUCLEOTIDE SEQUENCE [LARGE SCALE GENOMIC DNA]</scope>
    <source>
        <strain evidence="3">KCTC 12848</strain>
    </source>
</reference>
<evidence type="ECO:0000256" key="1">
    <source>
        <dbReference type="SAM" id="Phobius"/>
    </source>
</evidence>
<keyword evidence="3" id="KW-1185">Reference proteome</keyword>
<evidence type="ECO:0000313" key="2">
    <source>
        <dbReference type="EMBL" id="MFC5058209.1"/>
    </source>
</evidence>
<protein>
    <recommendedName>
        <fullName evidence="4">Integral membrane protein</fullName>
    </recommendedName>
</protein>
<sequence>MTAGEGVTARQASIGGTGTQVALRLCAVMCWLTVAMPVVMLFTTEIPWWAVVLAEVPLLLIVLPLGFVLWFDAGEHKRDTERLLRDGRPAVAEVVEVELVDPGDGDSEVAVLRLRISGDDVPPFEATHRGSAEPEFRLGALLYATVDPTDNLFALKRLRAS</sequence>
<keyword evidence="1" id="KW-0812">Transmembrane</keyword>
<organism evidence="2 3">
    <name type="scientific">Saccharothrix xinjiangensis</name>
    <dbReference type="NCBI Taxonomy" id="204798"/>
    <lineage>
        <taxon>Bacteria</taxon>
        <taxon>Bacillati</taxon>
        <taxon>Actinomycetota</taxon>
        <taxon>Actinomycetes</taxon>
        <taxon>Pseudonocardiales</taxon>
        <taxon>Pseudonocardiaceae</taxon>
        <taxon>Saccharothrix</taxon>
    </lineage>
</organism>
<feature type="transmembrane region" description="Helical" evidence="1">
    <location>
        <begin position="48"/>
        <end position="71"/>
    </location>
</feature>
<accession>A0ABV9Y8T7</accession>
<dbReference type="Proteomes" id="UP001595833">
    <property type="component" value="Unassembled WGS sequence"/>
</dbReference>
<evidence type="ECO:0008006" key="4">
    <source>
        <dbReference type="Google" id="ProtNLM"/>
    </source>
</evidence>
<keyword evidence="1" id="KW-1133">Transmembrane helix</keyword>
<dbReference type="EMBL" id="JBHSJB010000031">
    <property type="protein sequence ID" value="MFC5058209.1"/>
    <property type="molecule type" value="Genomic_DNA"/>
</dbReference>
<dbReference type="RefSeq" id="WP_344037670.1">
    <property type="nucleotide sequence ID" value="NZ_BAAAKE010000008.1"/>
</dbReference>